<keyword evidence="1" id="KW-0812">Transmembrane</keyword>
<evidence type="ECO:0000313" key="3">
    <source>
        <dbReference type="Proteomes" id="UP000582837"/>
    </source>
</evidence>
<dbReference type="RefSeq" id="WP_170038730.1">
    <property type="nucleotide sequence ID" value="NZ_JABDTL010000002.1"/>
</dbReference>
<name>A0A841H5H1_9BACT</name>
<feature type="transmembrane region" description="Helical" evidence="1">
    <location>
        <begin position="12"/>
        <end position="33"/>
    </location>
</feature>
<accession>A0A841H5H1</accession>
<keyword evidence="1" id="KW-0472">Membrane</keyword>
<sequence>MYLAARPGFGWRLLYGFAHEVTWISGLIAAVLLGSWWPLIAGFVIGAFGWHWLLLWLTPLSVVTPAESARARRGWWLTIFWFAVAVILVGLIAGP</sequence>
<feature type="transmembrane region" description="Helical" evidence="1">
    <location>
        <begin position="75"/>
        <end position="94"/>
    </location>
</feature>
<feature type="transmembrane region" description="Helical" evidence="1">
    <location>
        <begin position="39"/>
        <end position="63"/>
    </location>
</feature>
<reference evidence="2 3" key="1">
    <citation type="submission" date="2020-08" db="EMBL/GenBank/DDBJ databases">
        <title>Genomic Encyclopedia of Type Strains, Phase IV (KMG-IV): sequencing the most valuable type-strain genomes for metagenomic binning, comparative biology and taxonomic classification.</title>
        <authorList>
            <person name="Goeker M."/>
        </authorList>
    </citation>
    <scope>NUCLEOTIDE SEQUENCE [LARGE SCALE GENOMIC DNA]</scope>
    <source>
        <strain evidence="2 3">DSM 29007</strain>
    </source>
</reference>
<evidence type="ECO:0000256" key="1">
    <source>
        <dbReference type="SAM" id="Phobius"/>
    </source>
</evidence>
<dbReference type="EMBL" id="JACHIA010000022">
    <property type="protein sequence ID" value="MBB6073182.1"/>
    <property type="molecule type" value="Genomic_DNA"/>
</dbReference>
<dbReference type="AlphaFoldDB" id="A0A841H5H1"/>
<evidence type="ECO:0000313" key="2">
    <source>
        <dbReference type="EMBL" id="MBB6073182.1"/>
    </source>
</evidence>
<keyword evidence="1" id="KW-1133">Transmembrane helix</keyword>
<protein>
    <submittedName>
        <fullName evidence="2">Uncharacterized protein</fullName>
    </submittedName>
</protein>
<keyword evidence="3" id="KW-1185">Reference proteome</keyword>
<dbReference type="Proteomes" id="UP000582837">
    <property type="component" value="Unassembled WGS sequence"/>
</dbReference>
<gene>
    <name evidence="2" type="ORF">HNQ61_004849</name>
</gene>
<organism evidence="2 3">
    <name type="scientific">Longimicrobium terrae</name>
    <dbReference type="NCBI Taxonomy" id="1639882"/>
    <lineage>
        <taxon>Bacteria</taxon>
        <taxon>Pseudomonadati</taxon>
        <taxon>Gemmatimonadota</taxon>
        <taxon>Longimicrobiia</taxon>
        <taxon>Longimicrobiales</taxon>
        <taxon>Longimicrobiaceae</taxon>
        <taxon>Longimicrobium</taxon>
    </lineage>
</organism>
<proteinExistence type="predicted"/>
<comment type="caution">
    <text evidence="2">The sequence shown here is derived from an EMBL/GenBank/DDBJ whole genome shotgun (WGS) entry which is preliminary data.</text>
</comment>